<comment type="caution">
    <text evidence="2">The sequence shown here is derived from an EMBL/GenBank/DDBJ whole genome shotgun (WGS) entry which is preliminary data.</text>
</comment>
<feature type="transmembrane region" description="Helical" evidence="1">
    <location>
        <begin position="60"/>
        <end position="80"/>
    </location>
</feature>
<name>A0A918Z5S5_9GAMM</name>
<keyword evidence="1" id="KW-1133">Transmembrane helix</keyword>
<evidence type="ECO:0000256" key="1">
    <source>
        <dbReference type="SAM" id="Phobius"/>
    </source>
</evidence>
<evidence type="ECO:0000313" key="3">
    <source>
        <dbReference type="Proteomes" id="UP000636453"/>
    </source>
</evidence>
<protein>
    <submittedName>
        <fullName evidence="2">Uncharacterized protein</fullName>
    </submittedName>
</protein>
<gene>
    <name evidence="2" type="ORF">GCM10007167_19180</name>
</gene>
<dbReference type="AlphaFoldDB" id="A0A918Z5S5"/>
<dbReference type="EMBL" id="BNCF01000010">
    <property type="protein sequence ID" value="GHE37201.1"/>
    <property type="molecule type" value="Genomic_DNA"/>
</dbReference>
<proteinExistence type="predicted"/>
<reference evidence="2" key="1">
    <citation type="journal article" date="2014" name="Int. J. Syst. Evol. Microbiol.">
        <title>Complete genome sequence of Corynebacterium casei LMG S-19264T (=DSM 44701T), isolated from a smear-ripened cheese.</title>
        <authorList>
            <consortium name="US DOE Joint Genome Institute (JGI-PGF)"/>
            <person name="Walter F."/>
            <person name="Albersmeier A."/>
            <person name="Kalinowski J."/>
            <person name="Ruckert C."/>
        </authorList>
    </citation>
    <scope>NUCLEOTIDE SEQUENCE</scope>
    <source>
        <strain evidence="2">KCTC 32020</strain>
    </source>
</reference>
<dbReference type="Proteomes" id="UP000636453">
    <property type="component" value="Unassembled WGS sequence"/>
</dbReference>
<accession>A0A918Z5S5</accession>
<evidence type="ECO:0000313" key="2">
    <source>
        <dbReference type="EMBL" id="GHE37201.1"/>
    </source>
</evidence>
<reference evidence="2" key="2">
    <citation type="submission" date="2020-09" db="EMBL/GenBank/DDBJ databases">
        <authorList>
            <person name="Sun Q."/>
            <person name="Kim S."/>
        </authorList>
    </citation>
    <scope>NUCLEOTIDE SEQUENCE</scope>
    <source>
        <strain evidence="2">KCTC 32020</strain>
    </source>
</reference>
<keyword evidence="1" id="KW-0472">Membrane</keyword>
<organism evidence="2 3">
    <name type="scientific">Vulcaniibacterium thermophilum</name>
    <dbReference type="NCBI Taxonomy" id="1169913"/>
    <lineage>
        <taxon>Bacteria</taxon>
        <taxon>Pseudomonadati</taxon>
        <taxon>Pseudomonadota</taxon>
        <taxon>Gammaproteobacteria</taxon>
        <taxon>Lysobacterales</taxon>
        <taxon>Lysobacteraceae</taxon>
        <taxon>Vulcaniibacterium</taxon>
    </lineage>
</organism>
<sequence length="98" mass="10393">MNIAPRLSPWVPHRGTGMRGIRTGIESSPGIVPGDGAARAAEVVREATRRRHGRVPLWSMILRLVLGLVLVGLGVLFMGWHDTRAEAGAAPAVAPAAR</sequence>
<keyword evidence="3" id="KW-1185">Reference proteome</keyword>
<keyword evidence="1" id="KW-0812">Transmembrane</keyword>